<evidence type="ECO:0000256" key="4">
    <source>
        <dbReference type="ARBA" id="ARBA00022729"/>
    </source>
</evidence>
<keyword evidence="11" id="KW-1185">Reference proteome</keyword>
<evidence type="ECO:0000259" key="8">
    <source>
        <dbReference type="Pfam" id="PF05504"/>
    </source>
</evidence>
<dbReference type="RefSeq" id="WP_162356205.1">
    <property type="nucleotide sequence ID" value="NZ_CP048209.1"/>
</dbReference>
<dbReference type="KEGG" id="plyc:GXP70_09435"/>
<evidence type="ECO:0000256" key="5">
    <source>
        <dbReference type="ARBA" id="ARBA00023136"/>
    </source>
</evidence>
<feature type="domain" description="Spore germination protein N-terminal" evidence="9">
    <location>
        <begin position="26"/>
        <end position="196"/>
    </location>
</feature>
<feature type="domain" description="Spore germination GerAC-like C-terminal" evidence="8">
    <location>
        <begin position="206"/>
        <end position="363"/>
    </location>
</feature>
<dbReference type="Gene3D" id="3.30.300.210">
    <property type="entry name" value="Nutrient germinant receptor protein C, domain 3"/>
    <property type="match status" value="1"/>
</dbReference>
<accession>A0A6C0FXD7</accession>
<dbReference type="InterPro" id="IPR057336">
    <property type="entry name" value="GerAC_N"/>
</dbReference>
<evidence type="ECO:0000256" key="6">
    <source>
        <dbReference type="ARBA" id="ARBA00023139"/>
    </source>
</evidence>
<organism evidence="10 11">
    <name type="scientific">Paenibacillus lycopersici</name>
    <dbReference type="NCBI Taxonomy" id="2704462"/>
    <lineage>
        <taxon>Bacteria</taxon>
        <taxon>Bacillati</taxon>
        <taxon>Bacillota</taxon>
        <taxon>Bacilli</taxon>
        <taxon>Bacillales</taxon>
        <taxon>Paenibacillaceae</taxon>
        <taxon>Paenibacillus</taxon>
    </lineage>
</organism>
<evidence type="ECO:0000256" key="2">
    <source>
        <dbReference type="ARBA" id="ARBA00007886"/>
    </source>
</evidence>
<keyword evidence="3" id="KW-0309">Germination</keyword>
<evidence type="ECO:0000256" key="7">
    <source>
        <dbReference type="ARBA" id="ARBA00023288"/>
    </source>
</evidence>
<comment type="subcellular location">
    <subcellularLocation>
        <location evidence="1">Membrane</location>
        <topology evidence="1">Lipid-anchor</topology>
    </subcellularLocation>
</comment>
<dbReference type="PANTHER" id="PTHR35789:SF1">
    <property type="entry name" value="SPORE GERMINATION PROTEIN B3"/>
    <property type="match status" value="1"/>
</dbReference>
<dbReference type="EMBL" id="CP048209">
    <property type="protein sequence ID" value="QHT60141.1"/>
    <property type="molecule type" value="Genomic_DNA"/>
</dbReference>
<gene>
    <name evidence="10" type="ORF">GXP70_09435</name>
</gene>
<evidence type="ECO:0000313" key="11">
    <source>
        <dbReference type="Proteomes" id="UP000476064"/>
    </source>
</evidence>
<dbReference type="InterPro" id="IPR046953">
    <property type="entry name" value="Spore_GerAC-like_C"/>
</dbReference>
<dbReference type="AlphaFoldDB" id="A0A6C0FXD7"/>
<evidence type="ECO:0000313" key="10">
    <source>
        <dbReference type="EMBL" id="QHT60141.1"/>
    </source>
</evidence>
<dbReference type="NCBIfam" id="TIGR02887">
    <property type="entry name" value="spore_ger_x_C"/>
    <property type="match status" value="1"/>
</dbReference>
<dbReference type="GO" id="GO:0016020">
    <property type="term" value="C:membrane"/>
    <property type="evidence" value="ECO:0007669"/>
    <property type="project" value="UniProtKB-SubCell"/>
</dbReference>
<dbReference type="PANTHER" id="PTHR35789">
    <property type="entry name" value="SPORE GERMINATION PROTEIN B3"/>
    <property type="match status" value="1"/>
</dbReference>
<name>A0A6C0FXD7_9BACL</name>
<evidence type="ECO:0000259" key="9">
    <source>
        <dbReference type="Pfam" id="PF25198"/>
    </source>
</evidence>
<dbReference type="Pfam" id="PF05504">
    <property type="entry name" value="Spore_GerAC"/>
    <property type="match status" value="1"/>
</dbReference>
<keyword evidence="5" id="KW-0472">Membrane</keyword>
<dbReference type="Pfam" id="PF25198">
    <property type="entry name" value="Spore_GerAC_N"/>
    <property type="match status" value="1"/>
</dbReference>
<proteinExistence type="inferred from homology"/>
<keyword evidence="7" id="KW-0449">Lipoprotein</keyword>
<evidence type="ECO:0000256" key="1">
    <source>
        <dbReference type="ARBA" id="ARBA00004635"/>
    </source>
</evidence>
<reference evidence="10 11" key="1">
    <citation type="submission" date="2020-01" db="EMBL/GenBank/DDBJ databases">
        <title>Paenibacillus sp. nov., isolated from tomato rhizosphere.</title>
        <authorList>
            <person name="Weon H.-Y."/>
            <person name="Lee S.A."/>
        </authorList>
    </citation>
    <scope>NUCLEOTIDE SEQUENCE [LARGE SCALE GENOMIC DNA]</scope>
    <source>
        <strain evidence="10 11">12200R-189</strain>
    </source>
</reference>
<keyword evidence="4" id="KW-0732">Signal</keyword>
<dbReference type="InterPro" id="IPR038501">
    <property type="entry name" value="Spore_GerAC_C_sf"/>
</dbReference>
<keyword evidence="6" id="KW-0564">Palmitate</keyword>
<dbReference type="Proteomes" id="UP000476064">
    <property type="component" value="Chromosome"/>
</dbReference>
<sequence>MNALRIALLAALVLLLPIVTGGCGFKDIDKRFFVVTMGIDPADKGAKGYKVTLRLAVPSPKNEPGSSMSKVVSTQATSIAEAVRLLKAHVDKELDFGHCKLFIIGNGLVEKDFKPSLNWLTRRRDVQSIAYMAVGQPDAQSIIQIQPTTERYPGNTLFLMFGNDGTNTSYLTHVYLFDFIRRFEENGITPVLPIIRGEKDGYAVTRIALFDDTRLIGTLNPAETETFNQIKNRSKKSTVAAMMNGAPLIINVDRISSHYKIVKANNDHVVKLAFHVSGLFEEAPLGIYGEDWGKLEALFNKQISGDIEKLLLKFQKAGVDPMGFGLRYRATHAGSPQTWQAWQKIYPNLKFDVKVRVKIDGAGLVK</sequence>
<evidence type="ECO:0000256" key="3">
    <source>
        <dbReference type="ARBA" id="ARBA00022544"/>
    </source>
</evidence>
<comment type="similarity">
    <text evidence="2">Belongs to the GerABKC lipoprotein family.</text>
</comment>
<dbReference type="GO" id="GO:0009847">
    <property type="term" value="P:spore germination"/>
    <property type="evidence" value="ECO:0007669"/>
    <property type="project" value="InterPro"/>
</dbReference>
<protein>
    <submittedName>
        <fullName evidence="10">Ger(X)C family spore germination protein</fullName>
    </submittedName>
</protein>
<dbReference type="InterPro" id="IPR008844">
    <property type="entry name" value="Spore_GerAC-like"/>
</dbReference>
<dbReference type="PROSITE" id="PS51257">
    <property type="entry name" value="PROKAR_LIPOPROTEIN"/>
    <property type="match status" value="1"/>
</dbReference>